<evidence type="ECO:0000313" key="8">
    <source>
        <dbReference type="EMBL" id="UUV20398.1"/>
    </source>
</evidence>
<dbReference type="NCBIfam" id="TIGR02937">
    <property type="entry name" value="sigma70-ECF"/>
    <property type="match status" value="1"/>
</dbReference>
<keyword evidence="4" id="KW-0238">DNA-binding</keyword>
<keyword evidence="2" id="KW-0805">Transcription regulation</keyword>
<dbReference type="Pfam" id="PF08281">
    <property type="entry name" value="Sigma70_r4_2"/>
    <property type="match status" value="1"/>
</dbReference>
<sequence>MAKEILSDAVLVQQYASGNEMALAQLIERHKSRIYSFIFSKVKDRDLSDDIFQETFIKVINTIKKENYNEEGKFLPWVMRIAHNLIIDHFRKQSKVKMQRDQEEYSIFGKMIDNQMNIEAQMIAGQIEDDLHLLVLKLPEDQQEIIRLRLYDDLTFKEIAELNDISINTALGRMRYAIINLRKMITNKQIILND</sequence>
<dbReference type="InterPro" id="IPR013325">
    <property type="entry name" value="RNA_pol_sigma_r2"/>
</dbReference>
<dbReference type="SUPFAM" id="SSF88946">
    <property type="entry name" value="Sigma2 domain of RNA polymerase sigma factors"/>
    <property type="match status" value="1"/>
</dbReference>
<evidence type="ECO:0000313" key="9">
    <source>
        <dbReference type="Proteomes" id="UP001317001"/>
    </source>
</evidence>
<organism evidence="8 9">
    <name type="scientific">Paenimyroides aestuarii</name>
    <dbReference type="NCBI Taxonomy" id="2968490"/>
    <lineage>
        <taxon>Bacteria</taxon>
        <taxon>Pseudomonadati</taxon>
        <taxon>Bacteroidota</taxon>
        <taxon>Flavobacteriia</taxon>
        <taxon>Flavobacteriales</taxon>
        <taxon>Flavobacteriaceae</taxon>
        <taxon>Paenimyroides</taxon>
    </lineage>
</organism>
<keyword evidence="9" id="KW-1185">Reference proteome</keyword>
<name>A0ABY5NPG9_9FLAO</name>
<feature type="domain" description="RNA polymerase sigma-70 region 2" evidence="6">
    <location>
        <begin position="26"/>
        <end position="95"/>
    </location>
</feature>
<keyword evidence="3" id="KW-0731">Sigma factor</keyword>
<dbReference type="Gene3D" id="1.10.10.10">
    <property type="entry name" value="Winged helix-like DNA-binding domain superfamily/Winged helix DNA-binding domain"/>
    <property type="match status" value="1"/>
</dbReference>
<evidence type="ECO:0000256" key="2">
    <source>
        <dbReference type="ARBA" id="ARBA00023015"/>
    </source>
</evidence>
<proteinExistence type="inferred from homology"/>
<dbReference type="PANTHER" id="PTHR43133">
    <property type="entry name" value="RNA POLYMERASE ECF-TYPE SIGMA FACTO"/>
    <property type="match status" value="1"/>
</dbReference>
<dbReference type="InterPro" id="IPR039425">
    <property type="entry name" value="RNA_pol_sigma-70-like"/>
</dbReference>
<evidence type="ECO:0000256" key="4">
    <source>
        <dbReference type="ARBA" id="ARBA00023125"/>
    </source>
</evidence>
<dbReference type="InterPro" id="IPR013249">
    <property type="entry name" value="RNA_pol_sigma70_r4_t2"/>
</dbReference>
<dbReference type="SUPFAM" id="SSF88659">
    <property type="entry name" value="Sigma3 and sigma4 domains of RNA polymerase sigma factors"/>
    <property type="match status" value="1"/>
</dbReference>
<dbReference type="Proteomes" id="UP001317001">
    <property type="component" value="Chromosome"/>
</dbReference>
<evidence type="ECO:0000256" key="1">
    <source>
        <dbReference type="ARBA" id="ARBA00010641"/>
    </source>
</evidence>
<evidence type="ECO:0000259" key="7">
    <source>
        <dbReference type="Pfam" id="PF08281"/>
    </source>
</evidence>
<evidence type="ECO:0000256" key="3">
    <source>
        <dbReference type="ARBA" id="ARBA00023082"/>
    </source>
</evidence>
<dbReference type="InterPro" id="IPR007627">
    <property type="entry name" value="RNA_pol_sigma70_r2"/>
</dbReference>
<dbReference type="Pfam" id="PF04542">
    <property type="entry name" value="Sigma70_r2"/>
    <property type="match status" value="1"/>
</dbReference>
<dbReference type="RefSeq" id="WP_257498299.1">
    <property type="nucleotide sequence ID" value="NZ_CP102382.1"/>
</dbReference>
<dbReference type="InterPro" id="IPR013324">
    <property type="entry name" value="RNA_pol_sigma_r3/r4-like"/>
</dbReference>
<comment type="similarity">
    <text evidence="1">Belongs to the sigma-70 factor family. ECF subfamily.</text>
</comment>
<feature type="domain" description="RNA polymerase sigma factor 70 region 4 type 2" evidence="7">
    <location>
        <begin position="130"/>
        <end position="169"/>
    </location>
</feature>
<dbReference type="EMBL" id="CP102382">
    <property type="protein sequence ID" value="UUV20398.1"/>
    <property type="molecule type" value="Genomic_DNA"/>
</dbReference>
<reference evidence="8 9" key="1">
    <citation type="submission" date="2022-08" db="EMBL/GenBank/DDBJ databases">
        <title>Myroides zhujiangensis sp. nov., a novel bacterium isolated from sediment in the Pearl River Estuary.</title>
        <authorList>
            <person name="Cui L."/>
        </authorList>
    </citation>
    <scope>NUCLEOTIDE SEQUENCE [LARGE SCALE GENOMIC DNA]</scope>
    <source>
        <strain evidence="8 9">SCSIO 72103</strain>
    </source>
</reference>
<protein>
    <submittedName>
        <fullName evidence="8">Sigma-70 family RNA polymerase sigma factor</fullName>
    </submittedName>
</protein>
<gene>
    <name evidence="8" type="ORF">NPX36_08460</name>
</gene>
<evidence type="ECO:0000256" key="5">
    <source>
        <dbReference type="ARBA" id="ARBA00023163"/>
    </source>
</evidence>
<dbReference type="Gene3D" id="1.10.1740.10">
    <property type="match status" value="1"/>
</dbReference>
<keyword evidence="5" id="KW-0804">Transcription</keyword>
<evidence type="ECO:0000259" key="6">
    <source>
        <dbReference type="Pfam" id="PF04542"/>
    </source>
</evidence>
<dbReference type="InterPro" id="IPR014284">
    <property type="entry name" value="RNA_pol_sigma-70_dom"/>
</dbReference>
<dbReference type="PANTHER" id="PTHR43133:SF8">
    <property type="entry name" value="RNA POLYMERASE SIGMA FACTOR HI_1459-RELATED"/>
    <property type="match status" value="1"/>
</dbReference>
<accession>A0ABY5NPG9</accession>
<dbReference type="InterPro" id="IPR036388">
    <property type="entry name" value="WH-like_DNA-bd_sf"/>
</dbReference>